<dbReference type="Pfam" id="PF13286">
    <property type="entry name" value="HD_assoc"/>
    <property type="match status" value="1"/>
</dbReference>
<protein>
    <submittedName>
        <fullName evidence="3">Deoxyguanosinetriphosphate triphosphohydrolase</fullName>
        <ecNumber evidence="3">3.1.5.1</ecNumber>
    </submittedName>
</protein>
<dbReference type="NCBIfam" id="TIGR01353">
    <property type="entry name" value="dGTP_triPase"/>
    <property type="match status" value="1"/>
</dbReference>
<dbReference type="SMART" id="SM00471">
    <property type="entry name" value="HDc"/>
    <property type="match status" value="1"/>
</dbReference>
<name>A0A2H9T772_9ZZZZ</name>
<feature type="domain" description="HD" evidence="2">
    <location>
        <begin position="69"/>
        <end position="265"/>
    </location>
</feature>
<dbReference type="InterPro" id="IPR050135">
    <property type="entry name" value="dGTPase-like"/>
</dbReference>
<dbReference type="AlphaFoldDB" id="A0A2H9T772"/>
<keyword evidence="1 3" id="KW-0378">Hydrolase</keyword>
<dbReference type="InterPro" id="IPR006261">
    <property type="entry name" value="dGTPase"/>
</dbReference>
<proteinExistence type="predicted"/>
<evidence type="ECO:0000313" key="3">
    <source>
        <dbReference type="EMBL" id="PJE79066.1"/>
    </source>
</evidence>
<dbReference type="EMBL" id="NSIT01000099">
    <property type="protein sequence ID" value="PJE79066.1"/>
    <property type="molecule type" value="Genomic_DNA"/>
</dbReference>
<dbReference type="NCBIfam" id="NF003429">
    <property type="entry name" value="PRK04926.1"/>
    <property type="match status" value="1"/>
</dbReference>
<evidence type="ECO:0000256" key="1">
    <source>
        <dbReference type="ARBA" id="ARBA00022801"/>
    </source>
</evidence>
<sequence>MEPTPRAIDYRQKITPIRPRTSTTRRYPANIVAETESDRGRIIQSAAIRRLQQKTQVYPLETNAAVRSRLTHSLEVQQTGRYLAKTILSRLKKQNQLTVLGLDHLETAFTNLVEMSCLMHDVGNPPMGHFGEATISRWLTKYLPDCCRQALRISHINQTSPFFQNTLLPDLCVFEGNAQGLRIIHTLHQLNLTFSQSASLIKYTRGAWQPRPHFVSAFSYRHKKPGFYFSERNLIERMGKKLDINEGCRFPLVYIMEAADDIAYCIADLEDALDKGILSIAELQYHLHTVWKSLGDPNDCYLPDIIQSASREEKNDSFIIRLRTRLVKDLVEYSATRYITQHDAIFHGTFDEPLIDGSSPCHRALETLKAVAVRYVFNQREKETPELRGYSALSGLLTLFKPLLSLPQNAFEDLNKVNDSPYFIEQRLYHRLSKKYKAAYHDRLQQTNYRFPDKNPNELEWYYRVRLIVDYISGMTDHFVVSEYQSLSAI</sequence>
<dbReference type="InterPro" id="IPR023293">
    <property type="entry name" value="dGTP_triP_hydro_central_sf"/>
</dbReference>
<dbReference type="InterPro" id="IPR006674">
    <property type="entry name" value="HD_domain"/>
</dbReference>
<organism evidence="3">
    <name type="scientific">invertebrate metagenome</name>
    <dbReference type="NCBI Taxonomy" id="1711999"/>
    <lineage>
        <taxon>unclassified sequences</taxon>
        <taxon>metagenomes</taxon>
        <taxon>organismal metagenomes</taxon>
    </lineage>
</organism>
<comment type="caution">
    <text evidence="3">The sequence shown here is derived from an EMBL/GenBank/DDBJ whole genome shotgun (WGS) entry which is preliminary data.</text>
</comment>
<dbReference type="EC" id="3.1.5.1" evidence="3"/>
<dbReference type="GO" id="GO:0006203">
    <property type="term" value="P:dGTP catabolic process"/>
    <property type="evidence" value="ECO:0007669"/>
    <property type="project" value="TreeGrafter"/>
</dbReference>
<dbReference type="PANTHER" id="PTHR11373:SF32">
    <property type="entry name" value="DEOXYGUANOSINETRIPHOSPHATE TRIPHOSPHOHYDROLASE"/>
    <property type="match status" value="1"/>
</dbReference>
<dbReference type="GO" id="GO:0008832">
    <property type="term" value="F:dGTPase activity"/>
    <property type="evidence" value="ECO:0007669"/>
    <property type="project" value="UniProtKB-EC"/>
</dbReference>
<dbReference type="InterPro" id="IPR026875">
    <property type="entry name" value="PHydrolase_assoc_dom"/>
</dbReference>
<reference evidence="3" key="1">
    <citation type="journal article" date="2017" name="Appl. Environ. Microbiol.">
        <title>Molecular characterization of an Endozoicomonas-like organism causing infection in king scallop Pecten maximus L.</title>
        <authorList>
            <person name="Cano I."/>
            <person name="van Aerle R."/>
            <person name="Ross S."/>
            <person name="Verner-Jeffreys D.W."/>
            <person name="Paley R.K."/>
            <person name="Rimmer G."/>
            <person name="Ryder D."/>
            <person name="Hooper P."/>
            <person name="Stone D."/>
            <person name="Feist S.W."/>
        </authorList>
    </citation>
    <scope>NUCLEOTIDE SEQUENCE</scope>
</reference>
<gene>
    <name evidence="3" type="primary">dgt</name>
    <name evidence="3" type="ORF">CI610_01974</name>
</gene>
<dbReference type="InterPro" id="IPR003607">
    <property type="entry name" value="HD/PDEase_dom"/>
</dbReference>
<dbReference type="PANTHER" id="PTHR11373">
    <property type="entry name" value="DEOXYNUCLEOSIDE TRIPHOSPHATE TRIPHOSPHOHYDROLASE"/>
    <property type="match status" value="1"/>
</dbReference>
<dbReference type="Gene3D" id="1.10.3210.10">
    <property type="entry name" value="Hypothetical protein af1432"/>
    <property type="match status" value="2"/>
</dbReference>
<dbReference type="Gene3D" id="1.10.3410.10">
    <property type="entry name" value="putative deoxyguanosinetriphosphate triphosphohydrolase like domain"/>
    <property type="match status" value="1"/>
</dbReference>
<dbReference type="PROSITE" id="PS51831">
    <property type="entry name" value="HD"/>
    <property type="match status" value="1"/>
</dbReference>
<dbReference type="SUPFAM" id="SSF109604">
    <property type="entry name" value="HD-domain/PDEase-like"/>
    <property type="match status" value="1"/>
</dbReference>
<evidence type="ECO:0000259" key="2">
    <source>
        <dbReference type="PROSITE" id="PS51831"/>
    </source>
</evidence>
<accession>A0A2H9T772</accession>